<protein>
    <submittedName>
        <fullName evidence="7">Putative polysaccharide biosynthesis protein</fullName>
    </submittedName>
</protein>
<dbReference type="PANTHER" id="PTHR30250:SF11">
    <property type="entry name" value="O-ANTIGEN TRANSPORTER-RELATED"/>
    <property type="match status" value="1"/>
</dbReference>
<feature type="transmembrane region" description="Helical" evidence="6">
    <location>
        <begin position="197"/>
        <end position="215"/>
    </location>
</feature>
<feature type="transmembrane region" description="Helical" evidence="6">
    <location>
        <begin position="227"/>
        <end position="256"/>
    </location>
</feature>
<dbReference type="AlphaFoldDB" id="A0A098E6E8"/>
<dbReference type="Pfam" id="PF01943">
    <property type="entry name" value="Polysacc_synt"/>
    <property type="match status" value="1"/>
</dbReference>
<feature type="transmembrane region" description="Helical" evidence="6">
    <location>
        <begin position="338"/>
        <end position="357"/>
    </location>
</feature>
<dbReference type="GO" id="GO:0005886">
    <property type="term" value="C:plasma membrane"/>
    <property type="evidence" value="ECO:0007669"/>
    <property type="project" value="UniProtKB-SubCell"/>
</dbReference>
<keyword evidence="5 6" id="KW-0472">Membrane</keyword>
<name>A0A098E6E8_9ZZZZ</name>
<feature type="transmembrane region" description="Helical" evidence="6">
    <location>
        <begin position="397"/>
        <end position="413"/>
    </location>
</feature>
<evidence type="ECO:0000256" key="1">
    <source>
        <dbReference type="ARBA" id="ARBA00004651"/>
    </source>
</evidence>
<gene>
    <name evidence="7" type="ORF">MSIBF_A150001</name>
</gene>
<dbReference type="PANTHER" id="PTHR30250">
    <property type="entry name" value="PST FAMILY PREDICTED COLANIC ACID TRANSPORTER"/>
    <property type="match status" value="1"/>
</dbReference>
<keyword evidence="2" id="KW-1003">Cell membrane</keyword>
<accession>A0A098E6E8</accession>
<sequence length="417" mass="47816">MKLEIIKKLKDTVNHLYQDHLYRNSFYLILSNVIVGITGFLFWLIAARFYSPEDVGLAVALISAMTLFMVFSASGFNPAFIKFLPSMSSEERNELISTLFLFSIIISAILYFVFILFIDFFAPKLYILTSPEYSLIFIFSVIFLDIFLLMNGIFTSNRKSDFLFVKNTIQGISRLIFLPFFVFVGVMGIFISTTISLVIALFFSLFLLLRIYPTLRICFNMKILKNAFAFISANYISTIFLQLPNLLFPIIILNALSEADVAYFYIPWQLFFVFFVIITVINSAFLMEGSHDERDIEKHKRKTIKLSFLVVFGGIILFFIFGEFLLSLFGKEYIDSTNLLYVLAISLIPLVINQIYLTIKLIKKGVKEFTVLSVIIYSSSLIIGTILIPYFGIIGVGYGWLIGQMIGVVWIVVKKFR</sequence>
<feature type="transmembrane region" description="Helical" evidence="6">
    <location>
        <begin position="55"/>
        <end position="74"/>
    </location>
</feature>
<organism evidence="7">
    <name type="scientific">groundwater metagenome</name>
    <dbReference type="NCBI Taxonomy" id="717931"/>
    <lineage>
        <taxon>unclassified sequences</taxon>
        <taxon>metagenomes</taxon>
        <taxon>ecological metagenomes</taxon>
    </lineage>
</organism>
<keyword evidence="3 6" id="KW-0812">Transmembrane</keyword>
<dbReference type="EMBL" id="CCXY01000057">
    <property type="protein sequence ID" value="CEG11523.1"/>
    <property type="molecule type" value="Genomic_DNA"/>
</dbReference>
<dbReference type="InterPro" id="IPR050833">
    <property type="entry name" value="Poly_Biosynth_Transport"/>
</dbReference>
<evidence type="ECO:0000256" key="3">
    <source>
        <dbReference type="ARBA" id="ARBA00022692"/>
    </source>
</evidence>
<reference evidence="7" key="1">
    <citation type="submission" date="2014-09" db="EMBL/GenBank/DDBJ databases">
        <authorList>
            <person name="Probst J Alexander"/>
        </authorList>
    </citation>
    <scope>NUCLEOTIDE SEQUENCE</scope>
</reference>
<evidence type="ECO:0000256" key="6">
    <source>
        <dbReference type="SAM" id="Phobius"/>
    </source>
</evidence>
<evidence type="ECO:0000256" key="4">
    <source>
        <dbReference type="ARBA" id="ARBA00022989"/>
    </source>
</evidence>
<evidence type="ECO:0000256" key="5">
    <source>
        <dbReference type="ARBA" id="ARBA00023136"/>
    </source>
</evidence>
<feature type="transmembrane region" description="Helical" evidence="6">
    <location>
        <begin position="306"/>
        <end position="326"/>
    </location>
</feature>
<keyword evidence="4 6" id="KW-1133">Transmembrane helix</keyword>
<proteinExistence type="predicted"/>
<feature type="transmembrane region" description="Helical" evidence="6">
    <location>
        <begin position="262"/>
        <end position="285"/>
    </location>
</feature>
<evidence type="ECO:0000256" key="2">
    <source>
        <dbReference type="ARBA" id="ARBA00022475"/>
    </source>
</evidence>
<feature type="transmembrane region" description="Helical" evidence="6">
    <location>
        <begin position="26"/>
        <end position="49"/>
    </location>
</feature>
<evidence type="ECO:0000313" key="7">
    <source>
        <dbReference type="EMBL" id="CEG11523.1"/>
    </source>
</evidence>
<comment type="subcellular location">
    <subcellularLocation>
        <location evidence="1">Cell membrane</location>
        <topology evidence="1">Multi-pass membrane protein</topology>
    </subcellularLocation>
</comment>
<dbReference type="InterPro" id="IPR002797">
    <property type="entry name" value="Polysacc_synth"/>
</dbReference>
<feature type="transmembrane region" description="Helical" evidence="6">
    <location>
        <begin position="133"/>
        <end position="154"/>
    </location>
</feature>
<feature type="transmembrane region" description="Helical" evidence="6">
    <location>
        <begin position="95"/>
        <end position="121"/>
    </location>
</feature>
<feature type="transmembrane region" description="Helical" evidence="6">
    <location>
        <begin position="369"/>
        <end position="391"/>
    </location>
</feature>